<evidence type="ECO:0000313" key="2">
    <source>
        <dbReference type="EMBL" id="NGY62599.1"/>
    </source>
</evidence>
<keyword evidence="3" id="KW-1185">Reference proteome</keyword>
<organism evidence="2 3">
    <name type="scientific">Lentzea alba</name>
    <dbReference type="NCBI Taxonomy" id="2714351"/>
    <lineage>
        <taxon>Bacteria</taxon>
        <taxon>Bacillati</taxon>
        <taxon>Actinomycetota</taxon>
        <taxon>Actinomycetes</taxon>
        <taxon>Pseudonocardiales</taxon>
        <taxon>Pseudonocardiaceae</taxon>
        <taxon>Lentzea</taxon>
    </lineage>
</organism>
<dbReference type="RefSeq" id="WP_166050159.1">
    <property type="nucleotide sequence ID" value="NZ_JAAMPJ010000007.1"/>
</dbReference>
<evidence type="ECO:0000313" key="3">
    <source>
        <dbReference type="Proteomes" id="UP000481360"/>
    </source>
</evidence>
<evidence type="ECO:0000256" key="1">
    <source>
        <dbReference type="SAM" id="MobiDB-lite"/>
    </source>
</evidence>
<dbReference type="EMBL" id="JAAMPJ010000007">
    <property type="protein sequence ID" value="NGY62599.1"/>
    <property type="molecule type" value="Genomic_DNA"/>
</dbReference>
<reference evidence="2 3" key="1">
    <citation type="submission" date="2020-03" db="EMBL/GenBank/DDBJ databases">
        <title>Isolation and identification of active actinomycetes.</title>
        <authorList>
            <person name="Sun X."/>
        </authorList>
    </citation>
    <scope>NUCLEOTIDE SEQUENCE [LARGE SCALE GENOMIC DNA]</scope>
    <source>
        <strain evidence="2 3">NEAU-D13</strain>
    </source>
</reference>
<name>A0A7C9W3D0_9PSEU</name>
<comment type="caution">
    <text evidence="2">The sequence shown here is derived from an EMBL/GenBank/DDBJ whole genome shotgun (WGS) entry which is preliminary data.</text>
</comment>
<sequence>MRPQRPVGELRVVSRDLGEDLRDSRAPRNAMFPVPFRIDPQPDAQDGNTVTRTVIRTYQVK</sequence>
<accession>A0A7C9W3D0</accession>
<gene>
    <name evidence="2" type="ORF">G7043_27135</name>
</gene>
<dbReference type="AlphaFoldDB" id="A0A7C9W3D0"/>
<dbReference type="Proteomes" id="UP000481360">
    <property type="component" value="Unassembled WGS sequence"/>
</dbReference>
<protein>
    <submittedName>
        <fullName evidence="2">Uncharacterized protein</fullName>
    </submittedName>
</protein>
<feature type="region of interest" description="Disordered" evidence="1">
    <location>
        <begin position="22"/>
        <end position="47"/>
    </location>
</feature>
<proteinExistence type="predicted"/>